<dbReference type="GO" id="GO:0009055">
    <property type="term" value="F:electron transfer activity"/>
    <property type="evidence" value="ECO:0007669"/>
    <property type="project" value="InterPro"/>
</dbReference>
<evidence type="ECO:0000256" key="10">
    <source>
        <dbReference type="ARBA" id="ARBA00023004"/>
    </source>
</evidence>
<evidence type="ECO:0000256" key="7">
    <source>
        <dbReference type="ARBA" id="ARBA00022764"/>
    </source>
</evidence>
<protein>
    <submittedName>
        <fullName evidence="15">Cytochrome-c peroxidase</fullName>
    </submittedName>
</protein>
<evidence type="ECO:0000256" key="5">
    <source>
        <dbReference type="ARBA" id="ARBA00022723"/>
    </source>
</evidence>
<feature type="binding site" description="axial binding residue" evidence="12">
    <location>
        <position position="102"/>
    </location>
    <ligand>
        <name>heme c</name>
        <dbReference type="ChEBI" id="CHEBI:61717"/>
        <label>1</label>
    </ligand>
    <ligandPart>
        <name>Fe</name>
        <dbReference type="ChEBI" id="CHEBI:18248"/>
    </ligandPart>
</feature>
<dbReference type="FunFam" id="1.10.760.10:FF:000004">
    <property type="entry name" value="Cytochrome c peroxidase"/>
    <property type="match status" value="1"/>
</dbReference>
<feature type="binding site" description="covalent" evidence="11">
    <location>
        <position position="231"/>
    </location>
    <ligand>
        <name>heme c</name>
        <dbReference type="ChEBI" id="CHEBI:61717"/>
        <label>2</label>
    </ligand>
</feature>
<evidence type="ECO:0000256" key="12">
    <source>
        <dbReference type="PIRSR" id="PIRSR000294-2"/>
    </source>
</evidence>
<keyword evidence="7" id="KW-0574">Periplasm</keyword>
<keyword evidence="8" id="KW-0249">Electron transport</keyword>
<dbReference type="Proteomes" id="UP000290174">
    <property type="component" value="Unassembled WGS sequence"/>
</dbReference>
<comment type="PTM">
    <text evidence="11">Binds 2 heme groups per subunit.</text>
</comment>
<feature type="binding site" description="covalent" evidence="11">
    <location>
        <position position="228"/>
    </location>
    <ligand>
        <name>heme c</name>
        <dbReference type="ChEBI" id="CHEBI:61717"/>
        <label>2</label>
    </ligand>
</feature>
<dbReference type="PROSITE" id="PS51007">
    <property type="entry name" value="CYTC"/>
    <property type="match status" value="2"/>
</dbReference>
<evidence type="ECO:0000313" key="16">
    <source>
        <dbReference type="Proteomes" id="UP000290174"/>
    </source>
</evidence>
<dbReference type="Pfam" id="PF03150">
    <property type="entry name" value="CCP_MauG"/>
    <property type="match status" value="1"/>
</dbReference>
<dbReference type="GO" id="GO:0004130">
    <property type="term" value="F:cytochrome-c peroxidase activity"/>
    <property type="evidence" value="ECO:0007669"/>
    <property type="project" value="TreeGrafter"/>
</dbReference>
<evidence type="ECO:0000256" key="6">
    <source>
        <dbReference type="ARBA" id="ARBA00022729"/>
    </source>
</evidence>
<feature type="binding site" description="axial binding residue" evidence="12">
    <location>
        <position position="306"/>
    </location>
    <ligand>
        <name>heme c</name>
        <dbReference type="ChEBI" id="CHEBI:61717"/>
        <label>2</label>
    </ligand>
    <ligandPart>
        <name>Fe</name>
        <dbReference type="ChEBI" id="CHEBI:18248"/>
    </ligandPart>
</feature>
<proteinExistence type="predicted"/>
<comment type="subcellular location">
    <subcellularLocation>
        <location evidence="1">Periplasm</location>
    </subcellularLocation>
</comment>
<evidence type="ECO:0000259" key="14">
    <source>
        <dbReference type="PROSITE" id="PS51007"/>
    </source>
</evidence>
<keyword evidence="3 15" id="KW-0575">Peroxidase</keyword>
<dbReference type="Gene3D" id="1.10.760.10">
    <property type="entry name" value="Cytochrome c-like domain"/>
    <property type="match status" value="2"/>
</dbReference>
<dbReference type="EMBL" id="RKMK01000016">
    <property type="protein sequence ID" value="RXG95190.1"/>
    <property type="molecule type" value="Genomic_DNA"/>
</dbReference>
<evidence type="ECO:0000256" key="4">
    <source>
        <dbReference type="ARBA" id="ARBA00022617"/>
    </source>
</evidence>
<evidence type="ECO:0000313" key="15">
    <source>
        <dbReference type="EMBL" id="RXG95190.1"/>
    </source>
</evidence>
<dbReference type="GO" id="GO:0020037">
    <property type="term" value="F:heme binding"/>
    <property type="evidence" value="ECO:0007669"/>
    <property type="project" value="InterPro"/>
</dbReference>
<name>A0A4Q0QML8_9BRAD</name>
<keyword evidence="6 13" id="KW-0732">Signal</keyword>
<dbReference type="PANTHER" id="PTHR30600">
    <property type="entry name" value="CYTOCHROME C PEROXIDASE-RELATED"/>
    <property type="match status" value="1"/>
</dbReference>
<dbReference type="InterPro" id="IPR026259">
    <property type="entry name" value="MauG/Cytc_peroxidase"/>
</dbReference>
<evidence type="ECO:0000256" key="8">
    <source>
        <dbReference type="ARBA" id="ARBA00022982"/>
    </source>
</evidence>
<organism evidence="15 16">
    <name type="scientific">Bradyrhizobium zhanjiangense</name>
    <dbReference type="NCBI Taxonomy" id="1325107"/>
    <lineage>
        <taxon>Bacteria</taxon>
        <taxon>Pseudomonadati</taxon>
        <taxon>Pseudomonadota</taxon>
        <taxon>Alphaproteobacteria</taxon>
        <taxon>Hyphomicrobiales</taxon>
        <taxon>Nitrobacteraceae</taxon>
        <taxon>Bradyrhizobium</taxon>
    </lineage>
</organism>
<dbReference type="InterPro" id="IPR051395">
    <property type="entry name" value="Cytochrome_c_Peroxidase/MauG"/>
</dbReference>
<dbReference type="PANTHER" id="PTHR30600:SF7">
    <property type="entry name" value="CYTOCHROME C PEROXIDASE-RELATED"/>
    <property type="match status" value="1"/>
</dbReference>
<gene>
    <name evidence="15" type="ORF">EAS61_18620</name>
</gene>
<feature type="binding site" description="covalent" evidence="11">
    <location>
        <position position="85"/>
    </location>
    <ligand>
        <name>heme c</name>
        <dbReference type="ChEBI" id="CHEBI:61717"/>
        <label>1</label>
    </ligand>
</feature>
<evidence type="ECO:0000256" key="13">
    <source>
        <dbReference type="SAM" id="SignalP"/>
    </source>
</evidence>
<reference evidence="15 16" key="1">
    <citation type="submission" date="2018-11" db="EMBL/GenBank/DDBJ databases">
        <title>Bradyrhizobium sp. nov., isolated from effective nodules of peanut in China.</title>
        <authorList>
            <person name="Li Y."/>
        </authorList>
    </citation>
    <scope>NUCLEOTIDE SEQUENCE [LARGE SCALE GENOMIC DNA]</scope>
    <source>
        <strain evidence="15 16">CCBAU 51770</strain>
    </source>
</reference>
<keyword evidence="5 12" id="KW-0479">Metal-binding</keyword>
<sequence>MRTLAVREFSRVGRLSVVAAAILVSPAAGANEDLMSAAKRIFKPIPSIVPAVKDNLITHEKVTLGKSLFFDPRLSASGVISCNTCHNLGTGGVDAGPTSIGHRWQLGSRRAPTVYNAVFNVAQFWDGRAADLKAQAAGPVQASVEMNATPDRVLRTLNSMTDYVAMFSKAFPNDAAPITFENFAKAIEAFEATLITPAAPFDQYLEGDEYALTDQQKAGLKLFIAKGCSSCHNGINVGGQEYFPFGMIEKPAERLLPREDKGRFAVTKDPGDEYVFRSAPLRNVALRPPYFHSGQVWSLKQAVGVMSEVQLGAKLSDEEADEIVAFLNSLTGQLPKIDYPILPTRTIATPKPSLDK</sequence>
<evidence type="ECO:0000256" key="3">
    <source>
        <dbReference type="ARBA" id="ARBA00022559"/>
    </source>
</evidence>
<feature type="binding site" description="axial binding residue" evidence="12">
    <location>
        <position position="86"/>
    </location>
    <ligand>
        <name>heme c</name>
        <dbReference type="ChEBI" id="CHEBI:61717"/>
        <label>1</label>
    </ligand>
    <ligandPart>
        <name>Fe</name>
        <dbReference type="ChEBI" id="CHEBI:18248"/>
    </ligandPart>
</feature>
<dbReference type="GO" id="GO:0042597">
    <property type="term" value="C:periplasmic space"/>
    <property type="evidence" value="ECO:0007669"/>
    <property type="project" value="UniProtKB-SubCell"/>
</dbReference>
<accession>A0A4Q0QML8</accession>
<evidence type="ECO:0000256" key="2">
    <source>
        <dbReference type="ARBA" id="ARBA00022448"/>
    </source>
</evidence>
<dbReference type="InterPro" id="IPR004852">
    <property type="entry name" value="Di-haem_cyt_c_peroxidsae"/>
</dbReference>
<evidence type="ECO:0000256" key="9">
    <source>
        <dbReference type="ARBA" id="ARBA00023002"/>
    </source>
</evidence>
<evidence type="ECO:0000256" key="1">
    <source>
        <dbReference type="ARBA" id="ARBA00004418"/>
    </source>
</evidence>
<dbReference type="Pfam" id="PF00034">
    <property type="entry name" value="Cytochrom_C"/>
    <property type="match status" value="1"/>
</dbReference>
<keyword evidence="4 11" id="KW-0349">Heme</keyword>
<dbReference type="SUPFAM" id="SSF46626">
    <property type="entry name" value="Cytochrome c"/>
    <property type="match status" value="2"/>
</dbReference>
<feature type="domain" description="Cytochrome c" evidence="14">
    <location>
        <begin position="60"/>
        <end position="168"/>
    </location>
</feature>
<keyword evidence="9" id="KW-0560">Oxidoreductase</keyword>
<dbReference type="PIRSF" id="PIRSF000294">
    <property type="entry name" value="Cytochrome-c_peroxidase"/>
    <property type="match status" value="1"/>
</dbReference>
<dbReference type="GO" id="GO:0046872">
    <property type="term" value="F:metal ion binding"/>
    <property type="evidence" value="ECO:0007669"/>
    <property type="project" value="UniProtKB-KW"/>
</dbReference>
<feature type="signal peptide" evidence="13">
    <location>
        <begin position="1"/>
        <end position="30"/>
    </location>
</feature>
<dbReference type="InterPro" id="IPR009056">
    <property type="entry name" value="Cyt_c-like_dom"/>
</dbReference>
<comment type="cofactor">
    <cofactor evidence="11">
        <name>heme</name>
        <dbReference type="ChEBI" id="CHEBI:30413"/>
    </cofactor>
    <text evidence="11">Binds 2 heme groups.</text>
</comment>
<feature type="binding site" description="axial binding residue" evidence="12">
    <location>
        <position position="232"/>
    </location>
    <ligand>
        <name>heme c</name>
        <dbReference type="ChEBI" id="CHEBI:61717"/>
        <label>2</label>
    </ligand>
    <ligandPart>
        <name>Fe</name>
        <dbReference type="ChEBI" id="CHEBI:18248"/>
    </ligandPart>
</feature>
<keyword evidence="2" id="KW-0813">Transport</keyword>
<dbReference type="AlphaFoldDB" id="A0A4Q0QML8"/>
<comment type="caution">
    <text evidence="15">The sequence shown here is derived from an EMBL/GenBank/DDBJ whole genome shotgun (WGS) entry which is preliminary data.</text>
</comment>
<feature type="binding site" description="covalent" evidence="11">
    <location>
        <position position="82"/>
    </location>
    <ligand>
        <name>heme c</name>
        <dbReference type="ChEBI" id="CHEBI:61717"/>
        <label>1</label>
    </ligand>
</feature>
<evidence type="ECO:0000256" key="11">
    <source>
        <dbReference type="PIRSR" id="PIRSR000294-1"/>
    </source>
</evidence>
<dbReference type="InterPro" id="IPR036909">
    <property type="entry name" value="Cyt_c-like_dom_sf"/>
</dbReference>
<keyword evidence="10 12" id="KW-0408">Iron</keyword>
<feature type="domain" description="Cytochrome c" evidence="14">
    <location>
        <begin position="214"/>
        <end position="331"/>
    </location>
</feature>
<feature type="chain" id="PRO_5020804454" evidence="13">
    <location>
        <begin position="31"/>
        <end position="356"/>
    </location>
</feature>